<proteinExistence type="predicted"/>
<name>D1VZT8_9BACT</name>
<reference evidence="1 2" key="1">
    <citation type="submission" date="2009-12" db="EMBL/GenBank/DDBJ databases">
        <title>Genome Sequence of Prevotella timonensis CRIS 5C-B1.</title>
        <authorList>
            <person name="Durkin A.S."/>
            <person name="Madupu R."/>
            <person name="Torralba M."/>
            <person name="Methe B."/>
            <person name="Sutton G."/>
            <person name="Strausberg R.L."/>
            <person name="Nelson K.E."/>
        </authorList>
    </citation>
    <scope>NUCLEOTIDE SEQUENCE [LARGE SCALE GENOMIC DNA]</scope>
    <source>
        <strain evidence="1 2">CRIS 5C-B1</strain>
    </source>
</reference>
<dbReference type="EMBL" id="ADEF01000039">
    <property type="protein sequence ID" value="EFA97420.1"/>
    <property type="molecule type" value="Genomic_DNA"/>
</dbReference>
<keyword evidence="2" id="KW-1185">Reference proteome</keyword>
<evidence type="ECO:0000313" key="1">
    <source>
        <dbReference type="EMBL" id="EFA97420.1"/>
    </source>
</evidence>
<evidence type="ECO:0000313" key="2">
    <source>
        <dbReference type="Proteomes" id="UP000004001"/>
    </source>
</evidence>
<protein>
    <submittedName>
        <fullName evidence="1">Uncharacterized protein</fullName>
    </submittedName>
</protein>
<dbReference type="AlphaFoldDB" id="D1VZT8"/>
<sequence>MQIARLSQCFNRQKVVKIGRKRTGLNVTTSITRGYETFA</sequence>
<gene>
    <name evidence="1" type="ORF">HMPREF9019_2114</name>
</gene>
<accession>D1VZT8</accession>
<dbReference type="Proteomes" id="UP000004001">
    <property type="component" value="Unassembled WGS sequence"/>
</dbReference>
<organism evidence="1 2">
    <name type="scientific">Hoylesella timonensis CRIS 5C-B1</name>
    <dbReference type="NCBI Taxonomy" id="679189"/>
    <lineage>
        <taxon>Bacteria</taxon>
        <taxon>Pseudomonadati</taxon>
        <taxon>Bacteroidota</taxon>
        <taxon>Bacteroidia</taxon>
        <taxon>Bacteroidales</taxon>
        <taxon>Prevotellaceae</taxon>
        <taxon>Hoylesella</taxon>
    </lineage>
</organism>
<comment type="caution">
    <text evidence="1">The sequence shown here is derived from an EMBL/GenBank/DDBJ whole genome shotgun (WGS) entry which is preliminary data.</text>
</comment>